<feature type="region of interest" description="Disordered" evidence="1">
    <location>
        <begin position="206"/>
        <end position="229"/>
    </location>
</feature>
<feature type="region of interest" description="Disordered" evidence="1">
    <location>
        <begin position="120"/>
        <end position="180"/>
    </location>
</feature>
<feature type="region of interest" description="Disordered" evidence="1">
    <location>
        <begin position="358"/>
        <end position="392"/>
    </location>
</feature>
<evidence type="ECO:0000313" key="4">
    <source>
        <dbReference type="Proteomes" id="UP001314263"/>
    </source>
</evidence>
<feature type="compositionally biased region" description="Low complexity" evidence="1">
    <location>
        <begin position="363"/>
        <end position="376"/>
    </location>
</feature>
<reference evidence="3 4" key="1">
    <citation type="submission" date="2023-10" db="EMBL/GenBank/DDBJ databases">
        <authorList>
            <person name="Maclean D."/>
            <person name="Macfadyen A."/>
        </authorList>
    </citation>
    <scope>NUCLEOTIDE SEQUENCE [LARGE SCALE GENOMIC DNA]</scope>
</reference>
<feature type="compositionally biased region" description="Low complexity" evidence="1">
    <location>
        <begin position="798"/>
        <end position="813"/>
    </location>
</feature>
<feature type="region of interest" description="Disordered" evidence="1">
    <location>
        <begin position="243"/>
        <end position="283"/>
    </location>
</feature>
<feature type="region of interest" description="Disordered" evidence="1">
    <location>
        <begin position="652"/>
        <end position="676"/>
    </location>
</feature>
<accession>A0AAV1IHU7</accession>
<evidence type="ECO:0000313" key="3">
    <source>
        <dbReference type="EMBL" id="CAK0786371.1"/>
    </source>
</evidence>
<feature type="compositionally biased region" description="Pro residues" evidence="1">
    <location>
        <begin position="253"/>
        <end position="262"/>
    </location>
</feature>
<evidence type="ECO:0000256" key="2">
    <source>
        <dbReference type="SAM" id="SignalP"/>
    </source>
</evidence>
<feature type="compositionally biased region" description="Basic and acidic residues" evidence="1">
    <location>
        <begin position="379"/>
        <end position="392"/>
    </location>
</feature>
<proteinExistence type="predicted"/>
<name>A0AAV1IHU7_9CHLO</name>
<sequence length="1229" mass="128016">MADRRRAPAMRGSRYACLAVICLCSLLSAPARCAQDSSAAAQRSLPELQQVGSLPHLPAVNLNSFAGSGMQSTVDALPAVAPTTAVQQYAEAAQAAAAGLRAEAAPAQALAQVVASDSAARQGQSAQPPTPGPRAGFISNLISTGRGDPASAPAQDPPQLPQMPQPKPGAPSAPAPAPVAEATTSLNARPTDALHGADAVSFQAVQQPQQLQLPEKPKTELVSNSDDSQTVIIKMPRVAEPATTLQSQLPNPGSQPEPPSNPQPTTQHRRRLAQTGVPAPAPGPEAMAPVHGLPALPAVPSLGLPDMPQIALPASAEGLVTPFPAPRPQGPAAAEAYQAAQPYSAFYKLLPMLSGTGVGRKLQQGQPQQPAAGQGQVQDFHKDPSAQQKKELQSAPVVLHPDFTLDQNSKILTLNQGQATIFGQKYTLPALPFKLPATPALNSLQSLYPNMNLGDAPQGLASAPAPAAEIAAAIAAEEAPTPQEQAVSNPVTNVLSALLTGRRLQQQPQQPQAQQPAAGQGQVQDFHKDPSAQQKKELQSAPVVLHPDFTLDQNSKILTLNQGQATIFGQKYTLPALPFKLPATPALNSLQSLYPNMNLGDVPQGLASAPAPAAEIAAAIAAEEAPTPQEQAVSNPVTNVLSALLTGRRLLQQQPQQPQAQQPAAGQGQVQDFHKDPSALQKKELQSAPVVLHPDFTLDQNSKILTLNQGQATIFGQKYTLPALPFKLPATPALNSLQSLYPNMNLGDAPQGLASAPAPAAEIAAAIAAEEAPTPQEQAVSNPVTNVLSALLTGRRLQQQQAQPQQPQAQIQANDPSKPAQPFGYRNPKPLIQVEPKLLVDQKNRKAFATGGDILLANGQKIPLPGGFALPTTGLWSNLLDIPEGSKVEGPVPAPDLAPSVPLAHAAAMAPAPTAPINPLNPVSLLVNALTTIGDAAQARANAAPATASGRKLAQLPAANDPSKPAQPFGYRNPKPLIQVEPKMLIDQKNRKAWATGGDILLANGQKIPLPGGFALPTTGLWSNLLDIPEGTKVEGPIPAPDLAPGRPMAHMAPAMAPAPAVPDNPLSFLVQGIEKIGDRLQAQANAKEGTGRRLQGQEAVQGLTLSLALLRDTKETFRPKQDAFVKELEQGLGLQAGAVQVVRTQMQKARYAEDVLRLGRHLMAEAQTKEQADLVVVFTVDTAAPEATLAALSGLVGSSGQLTSALQSKAGVHLVPESLREVPPASDA</sequence>
<organism evidence="3 4">
    <name type="scientific">Coccomyxa viridis</name>
    <dbReference type="NCBI Taxonomy" id="1274662"/>
    <lineage>
        <taxon>Eukaryota</taxon>
        <taxon>Viridiplantae</taxon>
        <taxon>Chlorophyta</taxon>
        <taxon>core chlorophytes</taxon>
        <taxon>Trebouxiophyceae</taxon>
        <taxon>Trebouxiophyceae incertae sedis</taxon>
        <taxon>Coccomyxaceae</taxon>
        <taxon>Coccomyxa</taxon>
    </lineage>
</organism>
<keyword evidence="4" id="KW-1185">Reference proteome</keyword>
<feature type="compositionally biased region" description="Polar residues" evidence="1">
    <location>
        <begin position="243"/>
        <end position="252"/>
    </location>
</feature>
<feature type="compositionally biased region" description="Low complexity" evidence="1">
    <location>
        <begin position="505"/>
        <end position="522"/>
    </location>
</feature>
<feature type="region of interest" description="Disordered" evidence="1">
    <location>
        <begin position="503"/>
        <end position="538"/>
    </location>
</feature>
<dbReference type="Proteomes" id="UP001314263">
    <property type="component" value="Unassembled WGS sequence"/>
</dbReference>
<feature type="signal peptide" evidence="2">
    <location>
        <begin position="1"/>
        <end position="33"/>
    </location>
</feature>
<feature type="compositionally biased region" description="Low complexity" evidence="1">
    <location>
        <begin position="652"/>
        <end position="669"/>
    </location>
</feature>
<dbReference type="EMBL" id="CAUYUE010000014">
    <property type="protein sequence ID" value="CAK0786371.1"/>
    <property type="molecule type" value="Genomic_DNA"/>
</dbReference>
<dbReference type="AlphaFoldDB" id="A0AAV1IHU7"/>
<gene>
    <name evidence="3" type="ORF">CVIRNUC_009584</name>
</gene>
<keyword evidence="2" id="KW-0732">Signal</keyword>
<feature type="compositionally biased region" description="Basic and acidic residues" evidence="1">
    <location>
        <begin position="525"/>
        <end position="538"/>
    </location>
</feature>
<comment type="caution">
    <text evidence="3">The sequence shown here is derived from an EMBL/GenBank/DDBJ whole genome shotgun (WGS) entry which is preliminary data.</text>
</comment>
<feature type="chain" id="PRO_5043494441" evidence="2">
    <location>
        <begin position="34"/>
        <end position="1229"/>
    </location>
</feature>
<protein>
    <submittedName>
        <fullName evidence="3">Uncharacterized protein</fullName>
    </submittedName>
</protein>
<feature type="compositionally biased region" description="Pro residues" evidence="1">
    <location>
        <begin position="155"/>
        <end position="177"/>
    </location>
</feature>
<feature type="region of interest" description="Disordered" evidence="1">
    <location>
        <begin position="796"/>
        <end position="821"/>
    </location>
</feature>
<evidence type="ECO:0000256" key="1">
    <source>
        <dbReference type="SAM" id="MobiDB-lite"/>
    </source>
</evidence>